<dbReference type="OrthoDB" id="282152at2759"/>
<dbReference type="AlphaFoldDB" id="A0A8H7ZPK6"/>
<feature type="compositionally biased region" description="Basic and acidic residues" evidence="5">
    <location>
        <begin position="149"/>
        <end position="170"/>
    </location>
</feature>
<dbReference type="GO" id="GO:0003676">
    <property type="term" value="F:nucleic acid binding"/>
    <property type="evidence" value="ECO:0007669"/>
    <property type="project" value="InterPro"/>
</dbReference>
<sequence length="327" mass="34882">PPPPPPPARCSALLDAVVPRSPLRFFSLDRPVALISEIAETAACPKCEHDRAYYMMIQIRSADEPASIFYKVGVPFRFLLCGAFLLFSSAAPLRTPVPGYGPDTTFGFGFFFLKKIAVLQPGMRLPVEGEVTNRTWATDALDPALSSESRPRWLADTRERPGRGLQRDNDQAETAGTRSERGRWRAPAGAKLTLCPGGVSSSHRDPRSSGAGSPDHTPSSGVAAPSEMPVHGGGGDRGSGTPGPSSSATLGLELFGSVAALQSRSDHAKALDVLRRAAAQVKPEFYPKNPTLLGLNHNRGAKIQVRVRSPSDPAGFLPFDSVLGTLY</sequence>
<dbReference type="Proteomes" id="UP000673691">
    <property type="component" value="Unassembled WGS sequence"/>
</dbReference>
<comment type="caution">
    <text evidence="7">The sequence shown here is derived from an EMBL/GenBank/DDBJ whole genome shotgun (WGS) entry which is preliminary data.</text>
</comment>
<dbReference type="GO" id="GO:0008270">
    <property type="term" value="F:zinc ion binding"/>
    <property type="evidence" value="ECO:0007669"/>
    <property type="project" value="UniProtKB-KW"/>
</dbReference>
<dbReference type="EMBL" id="JAEFCI010010796">
    <property type="protein sequence ID" value="KAG5457002.1"/>
    <property type="molecule type" value="Genomic_DNA"/>
</dbReference>
<dbReference type="InterPro" id="IPR034014">
    <property type="entry name" value="Zn_ribbon_RPC11_C"/>
</dbReference>
<evidence type="ECO:0000256" key="4">
    <source>
        <dbReference type="PROSITE-ProRule" id="PRU00472"/>
    </source>
</evidence>
<proteinExistence type="predicted"/>
<feature type="region of interest" description="Disordered" evidence="5">
    <location>
        <begin position="147"/>
        <end position="248"/>
    </location>
</feature>
<evidence type="ECO:0000313" key="8">
    <source>
        <dbReference type="Proteomes" id="UP000673691"/>
    </source>
</evidence>
<organism evidence="7 8">
    <name type="scientific">Olpidium bornovanus</name>
    <dbReference type="NCBI Taxonomy" id="278681"/>
    <lineage>
        <taxon>Eukaryota</taxon>
        <taxon>Fungi</taxon>
        <taxon>Fungi incertae sedis</taxon>
        <taxon>Olpidiomycota</taxon>
        <taxon>Olpidiomycotina</taxon>
        <taxon>Olpidiomycetes</taxon>
        <taxon>Olpidiales</taxon>
        <taxon>Olpidiaceae</taxon>
        <taxon>Olpidium</taxon>
    </lineage>
</organism>
<dbReference type="PANTHER" id="PTHR46622">
    <property type="entry name" value="DNA-DEPENDENT METALLOPROTEASE WSS1"/>
    <property type="match status" value="1"/>
</dbReference>
<dbReference type="GO" id="GO:0005634">
    <property type="term" value="C:nucleus"/>
    <property type="evidence" value="ECO:0007669"/>
    <property type="project" value="TreeGrafter"/>
</dbReference>
<keyword evidence="8" id="KW-1185">Reference proteome</keyword>
<dbReference type="InterPro" id="IPR013536">
    <property type="entry name" value="WLM_dom"/>
</dbReference>
<dbReference type="PANTHER" id="PTHR46622:SF1">
    <property type="entry name" value="DNA-DEPENDENT METALLOPROTEASE WSS1"/>
    <property type="match status" value="1"/>
</dbReference>
<gene>
    <name evidence="7" type="ORF">BJ554DRAFT_3100</name>
</gene>
<keyword evidence="3" id="KW-0862">Zinc</keyword>
<feature type="domain" description="TFIIS-type" evidence="6">
    <location>
        <begin position="40"/>
        <end position="88"/>
    </location>
</feature>
<dbReference type="GO" id="GO:0008237">
    <property type="term" value="F:metallopeptidase activity"/>
    <property type="evidence" value="ECO:0007669"/>
    <property type="project" value="TreeGrafter"/>
</dbReference>
<dbReference type="GO" id="GO:0006281">
    <property type="term" value="P:DNA repair"/>
    <property type="evidence" value="ECO:0007669"/>
    <property type="project" value="TreeGrafter"/>
</dbReference>
<dbReference type="CDD" id="cd10509">
    <property type="entry name" value="Zn-ribbon_RPC11"/>
    <property type="match status" value="1"/>
</dbReference>
<evidence type="ECO:0000256" key="3">
    <source>
        <dbReference type="ARBA" id="ARBA00022833"/>
    </source>
</evidence>
<name>A0A8H7ZPK6_9FUNG</name>
<dbReference type="InterPro" id="IPR001222">
    <property type="entry name" value="Znf_TFIIS"/>
</dbReference>
<evidence type="ECO:0000256" key="5">
    <source>
        <dbReference type="SAM" id="MobiDB-lite"/>
    </source>
</evidence>
<dbReference type="Pfam" id="PF08325">
    <property type="entry name" value="WLM"/>
    <property type="match status" value="1"/>
</dbReference>
<dbReference type="PROSITE" id="PS51133">
    <property type="entry name" value="ZF_TFIIS_2"/>
    <property type="match status" value="1"/>
</dbReference>
<evidence type="ECO:0000259" key="6">
    <source>
        <dbReference type="PROSITE" id="PS51133"/>
    </source>
</evidence>
<evidence type="ECO:0000313" key="7">
    <source>
        <dbReference type="EMBL" id="KAG5457002.1"/>
    </source>
</evidence>
<dbReference type="SUPFAM" id="SSF57783">
    <property type="entry name" value="Zinc beta-ribbon"/>
    <property type="match status" value="1"/>
</dbReference>
<reference evidence="7 8" key="1">
    <citation type="journal article" name="Sci. Rep.">
        <title>Genome-scale phylogenetic analyses confirm Olpidium as the closest living zoosporic fungus to the non-flagellated, terrestrial fungi.</title>
        <authorList>
            <person name="Chang Y."/>
            <person name="Rochon D."/>
            <person name="Sekimoto S."/>
            <person name="Wang Y."/>
            <person name="Chovatia M."/>
            <person name="Sandor L."/>
            <person name="Salamov A."/>
            <person name="Grigoriev I.V."/>
            <person name="Stajich J.E."/>
            <person name="Spatafora J.W."/>
        </authorList>
    </citation>
    <scope>NUCLEOTIDE SEQUENCE [LARGE SCALE GENOMIC DNA]</scope>
    <source>
        <strain evidence="7">S191</strain>
    </source>
</reference>
<dbReference type="GO" id="GO:0006351">
    <property type="term" value="P:DNA-templated transcription"/>
    <property type="evidence" value="ECO:0007669"/>
    <property type="project" value="InterPro"/>
</dbReference>
<keyword evidence="2 4" id="KW-0863">Zinc-finger</keyword>
<dbReference type="InterPro" id="IPR053000">
    <property type="entry name" value="WSS1-like_metalloprotease"/>
</dbReference>
<feature type="non-terminal residue" evidence="7">
    <location>
        <position position="1"/>
    </location>
</feature>
<keyword evidence="1" id="KW-0479">Metal-binding</keyword>
<evidence type="ECO:0000256" key="1">
    <source>
        <dbReference type="ARBA" id="ARBA00022723"/>
    </source>
</evidence>
<protein>
    <recommendedName>
        <fullName evidence="6">TFIIS-type domain-containing protein</fullName>
    </recommendedName>
</protein>
<dbReference type="Gene3D" id="2.20.25.10">
    <property type="match status" value="1"/>
</dbReference>
<accession>A0A8H7ZPK6</accession>
<feature type="compositionally biased region" description="Gly residues" evidence="5">
    <location>
        <begin position="231"/>
        <end position="241"/>
    </location>
</feature>
<dbReference type="SMART" id="SM00440">
    <property type="entry name" value="ZnF_C2C2"/>
    <property type="match status" value="1"/>
</dbReference>
<dbReference type="Pfam" id="PF01096">
    <property type="entry name" value="Zn_ribbon_TFIIS"/>
    <property type="match status" value="1"/>
</dbReference>
<feature type="non-terminal residue" evidence="7">
    <location>
        <position position="327"/>
    </location>
</feature>
<evidence type="ECO:0000256" key="2">
    <source>
        <dbReference type="ARBA" id="ARBA00022771"/>
    </source>
</evidence>